<accession>A0AAP0G567</accession>
<evidence type="ECO:0000259" key="10">
    <source>
        <dbReference type="Pfam" id="PF01529"/>
    </source>
</evidence>
<evidence type="ECO:0000256" key="8">
    <source>
        <dbReference type="RuleBase" id="RU079119"/>
    </source>
</evidence>
<dbReference type="InterPro" id="IPR001594">
    <property type="entry name" value="Palmitoyltrfase_DHHC"/>
</dbReference>
<feature type="transmembrane region" description="Helical" evidence="8">
    <location>
        <begin position="44"/>
        <end position="61"/>
    </location>
</feature>
<feature type="transmembrane region" description="Helical" evidence="8">
    <location>
        <begin position="200"/>
        <end position="227"/>
    </location>
</feature>
<comment type="similarity">
    <text evidence="2 8">Belongs to the DHHC palmitoyltransferase family.</text>
</comment>
<sequence>MRKHGWQLPYHPLQVVAIAVFLALGFAFYVFFIPFVGKKAFQNAVMAIYTPLVTCVLGLYICCAATDPGDPGVFKSKKYVNEKGHETSCNLKDSKQEGSINEAHCDLMVDAMGTSSSGRVRRAKCCMPVLLGLFHVLCSSLQQSSEQKTNEDGMFYCSLCEIEVRKYSKHCRVCDKCVDQFDHHCRWLNNCIGRKNYGRFFALMTSSLILLILQWSIGVMVLILCFLDRKRYSLEIVSKLGSSFSFAPFTVVVASCTFLAMLATLPLAQLFFFHILLIKKGISTYDYIVALREQEQQGLGQQSPQMSSASSLAGFSSASSFNAFQRASWCTPPRLFLEDQFDVISQEINMSLNSDGKKMLPAEARKESTVNIKLNPWTLARLNPEQVSKAASLARIKSKILLPISKQAPHEHDADSRRSNKKRSRIPMDVPLHPSAKISATVSDIRDIRLPAYASSVLAPLQLEARRSFMPSRAAAGVHEVSPGSSAGSLDLPSFRISSSGAEDSQRRISLAHGGAEFLRSASDGYEASGGEDSDIVPSRIVHRSLNWSSVILNSDYGGE</sequence>
<gene>
    <name evidence="11" type="ORF">KSP39_PZI012119</name>
</gene>
<dbReference type="InterPro" id="IPR039859">
    <property type="entry name" value="PFA4/ZDH16/20/ERF2-like"/>
</dbReference>
<keyword evidence="5 8" id="KW-1133">Transmembrane helix</keyword>
<evidence type="ECO:0000256" key="9">
    <source>
        <dbReference type="SAM" id="MobiDB-lite"/>
    </source>
</evidence>
<evidence type="ECO:0000256" key="1">
    <source>
        <dbReference type="ARBA" id="ARBA00004141"/>
    </source>
</evidence>
<keyword evidence="7 8" id="KW-0012">Acyltransferase</keyword>
<evidence type="ECO:0000313" key="12">
    <source>
        <dbReference type="Proteomes" id="UP001418222"/>
    </source>
</evidence>
<comment type="subcellular location">
    <subcellularLocation>
        <location evidence="1">Membrane</location>
        <topology evidence="1">Multi-pass membrane protein</topology>
    </subcellularLocation>
</comment>
<evidence type="ECO:0000256" key="3">
    <source>
        <dbReference type="ARBA" id="ARBA00022679"/>
    </source>
</evidence>
<evidence type="ECO:0000256" key="6">
    <source>
        <dbReference type="ARBA" id="ARBA00023136"/>
    </source>
</evidence>
<dbReference type="AlphaFoldDB" id="A0AAP0G567"/>
<dbReference type="GO" id="GO:0016020">
    <property type="term" value="C:membrane"/>
    <property type="evidence" value="ECO:0007669"/>
    <property type="project" value="UniProtKB-SubCell"/>
</dbReference>
<dbReference type="Proteomes" id="UP001418222">
    <property type="component" value="Unassembled WGS sequence"/>
</dbReference>
<dbReference type="PANTHER" id="PTHR22883">
    <property type="entry name" value="ZINC FINGER DHHC DOMAIN CONTAINING PROTEIN"/>
    <property type="match status" value="1"/>
</dbReference>
<dbReference type="EC" id="2.3.1.225" evidence="8"/>
<proteinExistence type="inferred from homology"/>
<dbReference type="PROSITE" id="PS50216">
    <property type="entry name" value="DHHC"/>
    <property type="match status" value="1"/>
</dbReference>
<keyword evidence="3 8" id="KW-0808">Transferase</keyword>
<evidence type="ECO:0000256" key="4">
    <source>
        <dbReference type="ARBA" id="ARBA00022692"/>
    </source>
</evidence>
<dbReference type="EMBL" id="JBBWWQ010000010">
    <property type="protein sequence ID" value="KAK8937288.1"/>
    <property type="molecule type" value="Genomic_DNA"/>
</dbReference>
<reference evidence="11 12" key="1">
    <citation type="journal article" date="2022" name="Nat. Plants">
        <title>Genomes of leafy and leafless Platanthera orchids illuminate the evolution of mycoheterotrophy.</title>
        <authorList>
            <person name="Li M.H."/>
            <person name="Liu K.W."/>
            <person name="Li Z."/>
            <person name="Lu H.C."/>
            <person name="Ye Q.L."/>
            <person name="Zhang D."/>
            <person name="Wang J.Y."/>
            <person name="Li Y.F."/>
            <person name="Zhong Z.M."/>
            <person name="Liu X."/>
            <person name="Yu X."/>
            <person name="Liu D.K."/>
            <person name="Tu X.D."/>
            <person name="Liu B."/>
            <person name="Hao Y."/>
            <person name="Liao X.Y."/>
            <person name="Jiang Y.T."/>
            <person name="Sun W.H."/>
            <person name="Chen J."/>
            <person name="Chen Y.Q."/>
            <person name="Ai Y."/>
            <person name="Zhai J.W."/>
            <person name="Wu S.S."/>
            <person name="Zhou Z."/>
            <person name="Hsiao Y.Y."/>
            <person name="Wu W.L."/>
            <person name="Chen Y.Y."/>
            <person name="Lin Y.F."/>
            <person name="Hsu J.L."/>
            <person name="Li C.Y."/>
            <person name="Wang Z.W."/>
            <person name="Zhao X."/>
            <person name="Zhong W.Y."/>
            <person name="Ma X.K."/>
            <person name="Ma L."/>
            <person name="Huang J."/>
            <person name="Chen G.Z."/>
            <person name="Huang M.Z."/>
            <person name="Huang L."/>
            <person name="Peng D.H."/>
            <person name="Luo Y.B."/>
            <person name="Zou S.Q."/>
            <person name="Chen S.P."/>
            <person name="Lan S."/>
            <person name="Tsai W.C."/>
            <person name="Van de Peer Y."/>
            <person name="Liu Z.J."/>
        </authorList>
    </citation>
    <scope>NUCLEOTIDE SEQUENCE [LARGE SCALE GENOMIC DNA]</scope>
    <source>
        <strain evidence="11">Lor287</strain>
    </source>
</reference>
<keyword evidence="4 8" id="KW-0812">Transmembrane</keyword>
<feature type="domain" description="Palmitoyltransferase DHHC" evidence="10">
    <location>
        <begin position="155"/>
        <end position="288"/>
    </location>
</feature>
<comment type="domain">
    <text evidence="8">The DHHC domain is required for palmitoyltransferase activity.</text>
</comment>
<feature type="transmembrane region" description="Helical" evidence="8">
    <location>
        <begin position="12"/>
        <end position="32"/>
    </location>
</feature>
<evidence type="ECO:0000256" key="5">
    <source>
        <dbReference type="ARBA" id="ARBA00022989"/>
    </source>
</evidence>
<name>A0AAP0G567_9ASPA</name>
<feature type="region of interest" description="Disordered" evidence="9">
    <location>
        <begin position="405"/>
        <end position="432"/>
    </location>
</feature>
<dbReference type="PANTHER" id="PTHR22883:SF265">
    <property type="entry name" value="PROTEIN S-ACYLTRANSFERASE 22-RELATED"/>
    <property type="match status" value="1"/>
</dbReference>
<comment type="caution">
    <text evidence="11">The sequence shown here is derived from an EMBL/GenBank/DDBJ whole genome shotgun (WGS) entry which is preliminary data.</text>
</comment>
<protein>
    <recommendedName>
        <fullName evidence="8">S-acyltransferase</fullName>
        <ecNumber evidence="8">2.3.1.225</ecNumber>
    </recommendedName>
    <alternativeName>
        <fullName evidence="8">Palmitoyltransferase</fullName>
    </alternativeName>
</protein>
<dbReference type="GO" id="GO:0005783">
    <property type="term" value="C:endoplasmic reticulum"/>
    <property type="evidence" value="ECO:0007669"/>
    <property type="project" value="TreeGrafter"/>
</dbReference>
<keyword evidence="6 8" id="KW-0472">Membrane</keyword>
<dbReference type="GO" id="GO:0006612">
    <property type="term" value="P:protein targeting to membrane"/>
    <property type="evidence" value="ECO:0007669"/>
    <property type="project" value="TreeGrafter"/>
</dbReference>
<dbReference type="GO" id="GO:0005794">
    <property type="term" value="C:Golgi apparatus"/>
    <property type="evidence" value="ECO:0007669"/>
    <property type="project" value="TreeGrafter"/>
</dbReference>
<dbReference type="Pfam" id="PF01529">
    <property type="entry name" value="DHHC"/>
    <property type="match status" value="1"/>
</dbReference>
<feature type="compositionally biased region" description="Basic and acidic residues" evidence="9">
    <location>
        <begin position="408"/>
        <end position="418"/>
    </location>
</feature>
<comment type="catalytic activity">
    <reaction evidence="8">
        <text>L-cysteinyl-[protein] + hexadecanoyl-CoA = S-hexadecanoyl-L-cysteinyl-[protein] + CoA</text>
        <dbReference type="Rhea" id="RHEA:36683"/>
        <dbReference type="Rhea" id="RHEA-COMP:10131"/>
        <dbReference type="Rhea" id="RHEA-COMP:11032"/>
        <dbReference type="ChEBI" id="CHEBI:29950"/>
        <dbReference type="ChEBI" id="CHEBI:57287"/>
        <dbReference type="ChEBI" id="CHEBI:57379"/>
        <dbReference type="ChEBI" id="CHEBI:74151"/>
        <dbReference type="EC" id="2.3.1.225"/>
    </reaction>
</comment>
<keyword evidence="12" id="KW-1185">Reference proteome</keyword>
<evidence type="ECO:0000256" key="2">
    <source>
        <dbReference type="ARBA" id="ARBA00008574"/>
    </source>
</evidence>
<dbReference type="GO" id="GO:0019706">
    <property type="term" value="F:protein-cysteine S-palmitoyltransferase activity"/>
    <property type="evidence" value="ECO:0007669"/>
    <property type="project" value="UniProtKB-EC"/>
</dbReference>
<evidence type="ECO:0000256" key="7">
    <source>
        <dbReference type="ARBA" id="ARBA00023315"/>
    </source>
</evidence>
<evidence type="ECO:0000313" key="11">
    <source>
        <dbReference type="EMBL" id="KAK8937288.1"/>
    </source>
</evidence>
<organism evidence="11 12">
    <name type="scientific">Platanthera zijinensis</name>
    <dbReference type="NCBI Taxonomy" id="2320716"/>
    <lineage>
        <taxon>Eukaryota</taxon>
        <taxon>Viridiplantae</taxon>
        <taxon>Streptophyta</taxon>
        <taxon>Embryophyta</taxon>
        <taxon>Tracheophyta</taxon>
        <taxon>Spermatophyta</taxon>
        <taxon>Magnoliopsida</taxon>
        <taxon>Liliopsida</taxon>
        <taxon>Asparagales</taxon>
        <taxon>Orchidaceae</taxon>
        <taxon>Orchidoideae</taxon>
        <taxon>Orchideae</taxon>
        <taxon>Orchidinae</taxon>
        <taxon>Platanthera</taxon>
    </lineage>
</organism>
<feature type="transmembrane region" description="Helical" evidence="8">
    <location>
        <begin position="248"/>
        <end position="277"/>
    </location>
</feature>